<sequence>MSKLHLEISRLRDRAIQEIPRLRRLINDYEEFVANEDYISIDLDCNAVVELRKLLRIESKGVDENSVVESSNPANSHVASSSALIEPLSPPALDAESTSQPGRVTSGAFDGFENEEPNDPKYPMEKVNRVFNSRVPGSIERPLIIQAFQCTEESPIAYYTMVSEDTIFSTIPMLRVLFEGKIGGGVKDDDDDICHDPERSTKLKIKVPGKIVFIHNVITSEFHDANMNYGTIAQWPVHKLWLYSSCLVDFWDKKKLRSAISTEADLENIRILADFLLVSKSDREIMHKQLSSYIKKRKYLPAAGCGQTSNNNQQTVSAKRESSYEGDTNNKEARYEIIDLTGDDNLRKQKPRAGYIYARERVSRKHEDPYVPGGNAVLHDPDREEPSDWRGDTATGPSRRGTDDHMDKCILIQSLTASVEYEHCLEKVMWVTEESSLLSSLIKGCATPSEPALEGMVNLDDWHEGGVCVSVDWNFVIRHYAVKNNQEAVMIQGWGVEMAFKALGPWLERVGKSSEYWVEWEPEVLEKACVVEKFIGATDRRCNTQSLV</sequence>
<dbReference type="EMBL" id="PQXM01000456">
    <property type="protein sequence ID" value="TGO72406.1"/>
    <property type="molecule type" value="Genomic_DNA"/>
</dbReference>
<protein>
    <submittedName>
        <fullName evidence="2">Uncharacterized protein</fullName>
    </submittedName>
</protein>
<gene>
    <name evidence="2" type="ORF">BELL_0458g00090</name>
</gene>
<organism evidence="2 3">
    <name type="scientific">Botrytis elliptica</name>
    <dbReference type="NCBI Taxonomy" id="278938"/>
    <lineage>
        <taxon>Eukaryota</taxon>
        <taxon>Fungi</taxon>
        <taxon>Dikarya</taxon>
        <taxon>Ascomycota</taxon>
        <taxon>Pezizomycotina</taxon>
        <taxon>Leotiomycetes</taxon>
        <taxon>Helotiales</taxon>
        <taxon>Sclerotiniaceae</taxon>
        <taxon>Botrytis</taxon>
    </lineage>
</organism>
<keyword evidence="3" id="KW-1185">Reference proteome</keyword>
<accession>A0A4Z1JFZ1</accession>
<dbReference type="Proteomes" id="UP000297229">
    <property type="component" value="Unassembled WGS sequence"/>
</dbReference>
<feature type="compositionally biased region" description="Basic and acidic residues" evidence="1">
    <location>
        <begin position="379"/>
        <end position="391"/>
    </location>
</feature>
<name>A0A4Z1JFZ1_9HELO</name>
<evidence type="ECO:0000313" key="3">
    <source>
        <dbReference type="Proteomes" id="UP000297229"/>
    </source>
</evidence>
<feature type="region of interest" description="Disordered" evidence="1">
    <location>
        <begin position="366"/>
        <end position="403"/>
    </location>
</feature>
<proteinExistence type="predicted"/>
<dbReference type="OrthoDB" id="3525868at2759"/>
<feature type="compositionally biased region" description="Polar residues" evidence="1">
    <location>
        <begin position="306"/>
        <end position="317"/>
    </location>
</feature>
<evidence type="ECO:0000256" key="1">
    <source>
        <dbReference type="SAM" id="MobiDB-lite"/>
    </source>
</evidence>
<reference evidence="2 3" key="1">
    <citation type="submission" date="2017-12" db="EMBL/GenBank/DDBJ databases">
        <title>Comparative genomics of Botrytis spp.</title>
        <authorList>
            <person name="Valero-Jimenez C.A."/>
            <person name="Tapia P."/>
            <person name="Veloso J."/>
            <person name="Silva-Moreno E."/>
            <person name="Staats M."/>
            <person name="Valdes J.H."/>
            <person name="Van Kan J.A.L."/>
        </authorList>
    </citation>
    <scope>NUCLEOTIDE SEQUENCE [LARGE SCALE GENOMIC DNA]</scope>
    <source>
        <strain evidence="2 3">Be9601</strain>
    </source>
</reference>
<evidence type="ECO:0000313" key="2">
    <source>
        <dbReference type="EMBL" id="TGO72406.1"/>
    </source>
</evidence>
<comment type="caution">
    <text evidence="2">The sequence shown here is derived from an EMBL/GenBank/DDBJ whole genome shotgun (WGS) entry which is preliminary data.</text>
</comment>
<feature type="region of interest" description="Disordered" evidence="1">
    <location>
        <begin position="304"/>
        <end position="328"/>
    </location>
</feature>
<feature type="region of interest" description="Disordered" evidence="1">
    <location>
        <begin position="89"/>
        <end position="124"/>
    </location>
</feature>
<feature type="compositionally biased region" description="Basic and acidic residues" evidence="1">
    <location>
        <begin position="318"/>
        <end position="328"/>
    </location>
</feature>
<dbReference type="AlphaFoldDB" id="A0A4Z1JFZ1"/>